<gene>
    <name evidence="13" type="ORF">PPROV_000748100</name>
</gene>
<dbReference type="PANTHER" id="PTHR12443">
    <property type="entry name" value="TRANSLOCATION PROTEIN SEC62"/>
    <property type="match status" value="1"/>
</dbReference>
<dbReference type="InterPro" id="IPR004728">
    <property type="entry name" value="Sec62"/>
</dbReference>
<keyword evidence="8 12" id="KW-1133">Transmembrane helix</keyword>
<keyword evidence="7" id="KW-0653">Protein transport</keyword>
<evidence type="ECO:0000256" key="2">
    <source>
        <dbReference type="ARBA" id="ARBA00010604"/>
    </source>
</evidence>
<dbReference type="EMBL" id="BNJQ01000022">
    <property type="protein sequence ID" value="GHP08744.1"/>
    <property type="molecule type" value="Genomic_DNA"/>
</dbReference>
<dbReference type="Pfam" id="PF03839">
    <property type="entry name" value="Sec62"/>
    <property type="match status" value="1"/>
</dbReference>
<dbReference type="Proteomes" id="UP000660262">
    <property type="component" value="Unassembled WGS sequence"/>
</dbReference>
<sequence>MSSSEETTSSSNSEPPPKSFCTAIRTSTEENSGIDCRDAILQNERISMFRGKDLVRFLRNNPAVPAAHGMPSILGGDSASGDNNAAYSNEKIMAMCQRLVNSRYFYQVERMYKKPRPGRKKLVKFPRKVVVADNPREFRYDGFYVWNYDLPTNQLRLYLLSGLVVVATIMMCLFPVAPYRVKLTVLYLSLSMLILLLGTLIIRGLVFAFFWMTVGWHLWIFPNLLDETIPFLDTFKPLIAFDMGIDGKSPPGKPSIPTRGVAWAFSGAVIFLLSTNGPSAGQVRDATKQMNKDLLDYLKLHDPKLAITNATNGTNATDGAVNATLDGAVNATNATNTTNVTLPSLDEVLAMTEDADEEEADDDDASSSASSSASSKEDL</sequence>
<comment type="subcellular location">
    <subcellularLocation>
        <location evidence="1">Endoplasmic reticulum membrane</location>
        <topology evidence="1">Multi-pass membrane protein</topology>
    </subcellularLocation>
</comment>
<feature type="compositionally biased region" description="Low complexity" evidence="11">
    <location>
        <begin position="1"/>
        <end position="13"/>
    </location>
</feature>
<evidence type="ECO:0000256" key="7">
    <source>
        <dbReference type="ARBA" id="ARBA00022927"/>
    </source>
</evidence>
<feature type="transmembrane region" description="Helical" evidence="12">
    <location>
        <begin position="185"/>
        <end position="211"/>
    </location>
</feature>
<reference evidence="13" key="1">
    <citation type="submission" date="2020-10" db="EMBL/GenBank/DDBJ databases">
        <title>Unveiling of a novel bifunctional photoreceptor, Dualchrome1, isolated from a cosmopolitan green alga.</title>
        <authorList>
            <person name="Suzuki S."/>
            <person name="Kawachi M."/>
        </authorList>
    </citation>
    <scope>NUCLEOTIDE SEQUENCE</scope>
    <source>
        <strain evidence="13">NIES 2893</strain>
    </source>
</reference>
<dbReference type="OrthoDB" id="200187at2759"/>
<feature type="transmembrane region" description="Helical" evidence="12">
    <location>
        <begin position="157"/>
        <end position="179"/>
    </location>
</feature>
<keyword evidence="5 12" id="KW-0812">Transmembrane</keyword>
<name>A0A830HNJ8_9CHLO</name>
<evidence type="ECO:0000256" key="1">
    <source>
        <dbReference type="ARBA" id="ARBA00004477"/>
    </source>
</evidence>
<evidence type="ECO:0000256" key="12">
    <source>
        <dbReference type="SAM" id="Phobius"/>
    </source>
</evidence>
<dbReference type="AlphaFoldDB" id="A0A830HNJ8"/>
<evidence type="ECO:0000256" key="6">
    <source>
        <dbReference type="ARBA" id="ARBA00022824"/>
    </source>
</evidence>
<evidence type="ECO:0000313" key="13">
    <source>
        <dbReference type="EMBL" id="GHP08744.1"/>
    </source>
</evidence>
<evidence type="ECO:0000256" key="4">
    <source>
        <dbReference type="ARBA" id="ARBA00022448"/>
    </source>
</evidence>
<evidence type="ECO:0000256" key="3">
    <source>
        <dbReference type="ARBA" id="ARBA00021257"/>
    </source>
</evidence>
<evidence type="ECO:0000256" key="10">
    <source>
        <dbReference type="ARBA" id="ARBA00023136"/>
    </source>
</evidence>
<accession>A0A830HNJ8</accession>
<feature type="compositionally biased region" description="Low complexity" evidence="11">
    <location>
        <begin position="366"/>
        <end position="379"/>
    </location>
</feature>
<evidence type="ECO:0000256" key="11">
    <source>
        <dbReference type="SAM" id="MobiDB-lite"/>
    </source>
</evidence>
<feature type="region of interest" description="Disordered" evidence="11">
    <location>
        <begin position="1"/>
        <end position="21"/>
    </location>
</feature>
<feature type="region of interest" description="Disordered" evidence="11">
    <location>
        <begin position="350"/>
        <end position="379"/>
    </location>
</feature>
<dbReference type="PANTHER" id="PTHR12443:SF9">
    <property type="entry name" value="TRANSLOCATION PROTEIN SEC62"/>
    <property type="match status" value="1"/>
</dbReference>
<keyword evidence="9" id="KW-0811">Translocation</keyword>
<evidence type="ECO:0000313" key="14">
    <source>
        <dbReference type="Proteomes" id="UP000660262"/>
    </source>
</evidence>
<keyword evidence="4" id="KW-0813">Transport</keyword>
<keyword evidence="10 12" id="KW-0472">Membrane</keyword>
<comment type="caution">
    <text evidence="13">The sequence shown here is derived from an EMBL/GenBank/DDBJ whole genome shotgun (WGS) entry which is preliminary data.</text>
</comment>
<protein>
    <recommendedName>
        <fullName evidence="3">Translocation protein SEC62</fullName>
    </recommendedName>
</protein>
<evidence type="ECO:0000256" key="9">
    <source>
        <dbReference type="ARBA" id="ARBA00023010"/>
    </source>
</evidence>
<comment type="similarity">
    <text evidence="2">Belongs to the SEC62 family.</text>
</comment>
<evidence type="ECO:0000256" key="5">
    <source>
        <dbReference type="ARBA" id="ARBA00022692"/>
    </source>
</evidence>
<feature type="compositionally biased region" description="Acidic residues" evidence="11">
    <location>
        <begin position="353"/>
        <end position="365"/>
    </location>
</feature>
<organism evidence="13 14">
    <name type="scientific">Pycnococcus provasolii</name>
    <dbReference type="NCBI Taxonomy" id="41880"/>
    <lineage>
        <taxon>Eukaryota</taxon>
        <taxon>Viridiplantae</taxon>
        <taxon>Chlorophyta</taxon>
        <taxon>Pseudoscourfieldiophyceae</taxon>
        <taxon>Pseudoscourfieldiales</taxon>
        <taxon>Pycnococcaceae</taxon>
        <taxon>Pycnococcus</taxon>
    </lineage>
</organism>
<dbReference type="GO" id="GO:0005789">
    <property type="term" value="C:endoplasmic reticulum membrane"/>
    <property type="evidence" value="ECO:0007669"/>
    <property type="project" value="UniProtKB-SubCell"/>
</dbReference>
<proteinExistence type="inferred from homology"/>
<keyword evidence="14" id="KW-1185">Reference proteome</keyword>
<dbReference type="GO" id="GO:0031204">
    <property type="term" value="P:post-translational protein targeting to membrane, translocation"/>
    <property type="evidence" value="ECO:0007669"/>
    <property type="project" value="TreeGrafter"/>
</dbReference>
<keyword evidence="6" id="KW-0256">Endoplasmic reticulum</keyword>
<evidence type="ECO:0000256" key="8">
    <source>
        <dbReference type="ARBA" id="ARBA00022989"/>
    </source>
</evidence>